<gene>
    <name evidence="1" type="ORF">L486_00986</name>
</gene>
<dbReference type="AlphaFoldDB" id="A0A1B9J0N1"/>
<reference evidence="1 2" key="1">
    <citation type="submission" date="2013-07" db="EMBL/GenBank/DDBJ databases">
        <title>The Genome Sequence of Kwoniella mangroviensis CBS10435.</title>
        <authorList>
            <consortium name="The Broad Institute Genome Sequencing Platform"/>
            <person name="Cuomo C."/>
            <person name="Litvintseva A."/>
            <person name="Chen Y."/>
            <person name="Heitman J."/>
            <person name="Sun S."/>
            <person name="Springer D."/>
            <person name="Dromer F."/>
            <person name="Young S.K."/>
            <person name="Zeng Q."/>
            <person name="Gargeya S."/>
            <person name="Fitzgerald M."/>
            <person name="Abouelleil A."/>
            <person name="Alvarado L."/>
            <person name="Berlin A.M."/>
            <person name="Chapman S.B."/>
            <person name="Dewar J."/>
            <person name="Goldberg J."/>
            <person name="Griggs A."/>
            <person name="Gujja S."/>
            <person name="Hansen M."/>
            <person name="Howarth C."/>
            <person name="Imamovic A."/>
            <person name="Larimer J."/>
            <person name="McCowan C."/>
            <person name="Murphy C."/>
            <person name="Pearson M."/>
            <person name="Priest M."/>
            <person name="Roberts A."/>
            <person name="Saif S."/>
            <person name="Shea T."/>
            <person name="Sykes S."/>
            <person name="Wortman J."/>
            <person name="Nusbaum C."/>
            <person name="Birren B."/>
        </authorList>
    </citation>
    <scope>NUCLEOTIDE SEQUENCE [LARGE SCALE GENOMIC DNA]</scope>
    <source>
        <strain evidence="1 2">CBS 10435</strain>
    </source>
</reference>
<keyword evidence="2" id="KW-1185">Reference proteome</keyword>
<organism evidence="1 2">
    <name type="scientific">Kwoniella mangroviensis CBS 10435</name>
    <dbReference type="NCBI Taxonomy" id="1331196"/>
    <lineage>
        <taxon>Eukaryota</taxon>
        <taxon>Fungi</taxon>
        <taxon>Dikarya</taxon>
        <taxon>Basidiomycota</taxon>
        <taxon>Agaricomycotina</taxon>
        <taxon>Tremellomycetes</taxon>
        <taxon>Tremellales</taxon>
        <taxon>Cryptococcaceae</taxon>
        <taxon>Kwoniella</taxon>
    </lineage>
</organism>
<sequence length="355" mass="40966">MPYKGLHVVLKKWETLVDWTVKTPNSVLAGVRRLTMDIWPENDSNIATKWPTIIHFLGSLTNLEELNLIRSPLCRHVRPRRGPTLEELRSPGYMVLSKIRSFAISDHCDDCQDELLYLFLPIMPSVKHLKASGRFPDGQLMTNEQELRLSVPNHVTTFFWKMCGLCDLLLDPETRFSSIEVFLPDLSSLMVSHYDFEENNGCHLRARPSTGIEDQWDIEFSYFGGFCPAFVTFVKPSEDGHWFDLIDDPDGPVFTNKIELDTVSYEAKVHSAMSAGARLFFTHIPSLQTGYFWEPYGEFDSRDYLQLKGCYRWEYRRVTHEDGVWDVEVLATPELLTLEFMANTDGDNVFDTEDL</sequence>
<evidence type="ECO:0000313" key="1">
    <source>
        <dbReference type="EMBL" id="OCF61338.1"/>
    </source>
</evidence>
<dbReference type="Proteomes" id="UP000092583">
    <property type="component" value="Unassembled WGS sequence"/>
</dbReference>
<reference evidence="2" key="2">
    <citation type="submission" date="2013-12" db="EMBL/GenBank/DDBJ databases">
        <title>Evolution of pathogenesis and genome organization in the Tremellales.</title>
        <authorList>
            <person name="Cuomo C."/>
            <person name="Litvintseva A."/>
            <person name="Heitman J."/>
            <person name="Chen Y."/>
            <person name="Sun S."/>
            <person name="Springer D."/>
            <person name="Dromer F."/>
            <person name="Young S."/>
            <person name="Zeng Q."/>
            <person name="Chapman S."/>
            <person name="Gujja S."/>
            <person name="Saif S."/>
            <person name="Birren B."/>
        </authorList>
    </citation>
    <scope>NUCLEOTIDE SEQUENCE [LARGE SCALE GENOMIC DNA]</scope>
    <source>
        <strain evidence="2">CBS 10435</strain>
    </source>
</reference>
<protein>
    <submittedName>
        <fullName evidence="1">Uncharacterized protein</fullName>
    </submittedName>
</protein>
<evidence type="ECO:0000313" key="2">
    <source>
        <dbReference type="Proteomes" id="UP000092583"/>
    </source>
</evidence>
<accession>A0A1B9J0N1</accession>
<dbReference type="OrthoDB" id="2564533at2759"/>
<proteinExistence type="predicted"/>
<dbReference type="EMBL" id="KI669459">
    <property type="protein sequence ID" value="OCF61338.1"/>
    <property type="molecule type" value="Genomic_DNA"/>
</dbReference>
<name>A0A1B9J0N1_9TREE</name>